<evidence type="ECO:0000313" key="1">
    <source>
        <dbReference type="EMBL" id="GAA1143712.1"/>
    </source>
</evidence>
<comment type="caution">
    <text evidence="1">The sequence shown here is derived from an EMBL/GenBank/DDBJ whole genome shotgun (WGS) entry which is preliminary data.</text>
</comment>
<accession>A0ABN1UG69</accession>
<dbReference type="PANTHER" id="PTHR34387">
    <property type="entry name" value="SLR1258 PROTEIN"/>
    <property type="match status" value="1"/>
</dbReference>
<evidence type="ECO:0000313" key="2">
    <source>
        <dbReference type="Proteomes" id="UP001499979"/>
    </source>
</evidence>
<dbReference type="Proteomes" id="UP001499979">
    <property type="component" value="Unassembled WGS sequence"/>
</dbReference>
<keyword evidence="2" id="KW-1185">Reference proteome</keyword>
<sequence length="261" mass="26892">MNANVTVSVRSILLATLVALALVVAYLLGSGGGPGTPARAADDQGDTTARRVLTMTGTGDASAVPDELSFGLGVTVTRTDLGDALDAASATMGRVLVAVAKYGVAKSDVQTTGLSMTPVYDYHPYDPPTIRGYRVTQRASVLVKDLKAGGRAVAAAVAAGGNDVRVSNLRLLVGDPDAATARARDAAVAEARAKAEQYADASGQALGDVLTLREVHVKPLPTTPAVHLARGMMYDAALKGVPIRAGKERTAVTVRMVWELA</sequence>
<dbReference type="InterPro" id="IPR052022">
    <property type="entry name" value="26kDa_periplasmic_antigen"/>
</dbReference>
<proteinExistence type="predicted"/>
<dbReference type="InterPro" id="IPR007497">
    <property type="entry name" value="SIMPL/DUF541"/>
</dbReference>
<organism evidence="1 2">
    <name type="scientific">Nocardioides aquiterrae</name>
    <dbReference type="NCBI Taxonomy" id="203799"/>
    <lineage>
        <taxon>Bacteria</taxon>
        <taxon>Bacillati</taxon>
        <taxon>Actinomycetota</taxon>
        <taxon>Actinomycetes</taxon>
        <taxon>Propionibacteriales</taxon>
        <taxon>Nocardioidaceae</taxon>
        <taxon>Nocardioides</taxon>
    </lineage>
</organism>
<reference evidence="1 2" key="1">
    <citation type="journal article" date="2019" name="Int. J. Syst. Evol. Microbiol.">
        <title>The Global Catalogue of Microorganisms (GCM) 10K type strain sequencing project: providing services to taxonomists for standard genome sequencing and annotation.</title>
        <authorList>
            <consortium name="The Broad Institute Genomics Platform"/>
            <consortium name="The Broad Institute Genome Sequencing Center for Infectious Disease"/>
            <person name="Wu L."/>
            <person name="Ma J."/>
        </authorList>
    </citation>
    <scope>NUCLEOTIDE SEQUENCE [LARGE SCALE GENOMIC DNA]</scope>
    <source>
        <strain evidence="1 2">JCM 11813</strain>
    </source>
</reference>
<protein>
    <submittedName>
        <fullName evidence="1">SIMPL domain-containing protein</fullName>
    </submittedName>
</protein>
<gene>
    <name evidence="1" type="ORF">GCM10009606_23890</name>
</gene>
<dbReference type="Gene3D" id="3.30.70.2970">
    <property type="entry name" value="Protein of unknown function (DUF541), domain 2"/>
    <property type="match status" value="1"/>
</dbReference>
<dbReference type="RefSeq" id="WP_343907764.1">
    <property type="nucleotide sequence ID" value="NZ_BAAAJE010000010.1"/>
</dbReference>
<dbReference type="Pfam" id="PF04402">
    <property type="entry name" value="SIMPL"/>
    <property type="match status" value="1"/>
</dbReference>
<dbReference type="EMBL" id="BAAAJE010000010">
    <property type="protein sequence ID" value="GAA1143712.1"/>
    <property type="molecule type" value="Genomic_DNA"/>
</dbReference>
<name>A0ABN1UG69_9ACTN</name>
<dbReference type="PANTHER" id="PTHR34387:SF1">
    <property type="entry name" value="PERIPLASMIC IMMUNOGENIC PROTEIN"/>
    <property type="match status" value="1"/>
</dbReference>
<dbReference type="Gene3D" id="3.30.110.170">
    <property type="entry name" value="Protein of unknown function (DUF541), domain 1"/>
    <property type="match status" value="1"/>
</dbReference>